<evidence type="ECO:0000313" key="1">
    <source>
        <dbReference type="EMBL" id="QJX78121.1"/>
    </source>
</evidence>
<dbReference type="AlphaFoldDB" id="A0A1I2Z488"/>
<reference evidence="1 2" key="1">
    <citation type="submission" date="2019-10" db="EMBL/GenBank/DDBJ databases">
        <title>Complete genome sequences for adaption low water activity.</title>
        <authorList>
            <person name="Zhao L."/>
            <person name="Zhong J."/>
        </authorList>
    </citation>
    <scope>NUCLEOTIDE SEQUENCE [LARGE SCALE GENOMIC DNA]</scope>
    <source>
        <strain evidence="1 2">FDU301</strain>
    </source>
</reference>
<dbReference type="Pfam" id="PF26310">
    <property type="entry name" value="YczF"/>
    <property type="match status" value="1"/>
</dbReference>
<name>A0A1I2Z488_PRIMG</name>
<gene>
    <name evidence="1" type="ORF">FDZ14_18770</name>
</gene>
<protein>
    <submittedName>
        <fullName evidence="1">Uncharacterized protein</fullName>
    </submittedName>
</protein>
<dbReference type="EMBL" id="CP045272">
    <property type="protein sequence ID" value="QJX78121.1"/>
    <property type="molecule type" value="Genomic_DNA"/>
</dbReference>
<evidence type="ECO:0000313" key="2">
    <source>
        <dbReference type="Proteomes" id="UP000501076"/>
    </source>
</evidence>
<proteinExistence type="predicted"/>
<accession>A0A1I2Z488</accession>
<sequence>MKIIGISLLMLGCLMGFSLGIDMVQGFDVSQALYNAVSPFRVMEVAELFVLFFLLFLFFAESLYLFMKKKNQSK</sequence>
<dbReference type="RefSeq" id="WP_016763705.1">
    <property type="nucleotide sequence ID" value="NZ_CM125446.1"/>
</dbReference>
<dbReference type="InterPro" id="IPR058725">
    <property type="entry name" value="YczF"/>
</dbReference>
<dbReference type="Proteomes" id="UP000501076">
    <property type="component" value="Chromosome"/>
</dbReference>
<organism evidence="1 2">
    <name type="scientific">Priestia megaterium</name>
    <name type="common">Bacillus megaterium</name>
    <dbReference type="NCBI Taxonomy" id="1404"/>
    <lineage>
        <taxon>Bacteria</taxon>
        <taxon>Bacillati</taxon>
        <taxon>Bacillota</taxon>
        <taxon>Bacilli</taxon>
        <taxon>Bacillales</taxon>
        <taxon>Bacillaceae</taxon>
        <taxon>Priestia</taxon>
    </lineage>
</organism>